<dbReference type="GO" id="GO:0031966">
    <property type="term" value="C:mitochondrial membrane"/>
    <property type="evidence" value="ECO:0007669"/>
    <property type="project" value="TreeGrafter"/>
</dbReference>
<dbReference type="GO" id="GO:0004366">
    <property type="term" value="F:glycerol-3-phosphate O-acyltransferase activity"/>
    <property type="evidence" value="ECO:0007669"/>
    <property type="project" value="TreeGrafter"/>
</dbReference>
<reference evidence="8" key="1">
    <citation type="submission" date="2011-02" db="EMBL/GenBank/DDBJ databases">
        <title>The Genome Sequence of Capsaspora owczarzaki ATCC 30864.</title>
        <authorList>
            <person name="Russ C."/>
            <person name="Cuomo C."/>
            <person name="Burger G."/>
            <person name="Gray M.W."/>
            <person name="Holland P.W.H."/>
            <person name="King N."/>
            <person name="Lang F.B.F."/>
            <person name="Roger A.J."/>
            <person name="Ruiz-Trillo I."/>
            <person name="Young S.K."/>
            <person name="Zeng Q."/>
            <person name="Gargeya S."/>
            <person name="Alvarado L."/>
            <person name="Berlin A."/>
            <person name="Chapman S.B."/>
            <person name="Chen Z."/>
            <person name="Freedman E."/>
            <person name="Gellesch M."/>
            <person name="Goldberg J."/>
            <person name="Griggs A."/>
            <person name="Gujja S."/>
            <person name="Heilman E."/>
            <person name="Heiman D."/>
            <person name="Howarth C."/>
            <person name="Mehta T."/>
            <person name="Neiman D."/>
            <person name="Pearson M."/>
            <person name="Roberts A."/>
            <person name="Saif S."/>
            <person name="Shea T."/>
            <person name="Shenoy N."/>
            <person name="Sisk P."/>
            <person name="Stolte C."/>
            <person name="Sykes S."/>
            <person name="White J."/>
            <person name="Yandava C."/>
            <person name="Haas B."/>
            <person name="Nusbaum C."/>
            <person name="Birren B."/>
        </authorList>
    </citation>
    <scope>NUCLEOTIDE SEQUENCE</scope>
    <source>
        <strain evidence="8">ATCC 30864</strain>
    </source>
</reference>
<gene>
    <name evidence="7" type="ORF">CAOG_001663</name>
</gene>
<dbReference type="GO" id="GO:0019432">
    <property type="term" value="P:triglyceride biosynthetic process"/>
    <property type="evidence" value="ECO:0007669"/>
    <property type="project" value="TreeGrafter"/>
</dbReference>
<sequence>MDFDARARARSFSSATAANRTASPLSSSSSSSSAAAAAVVASAGSSTRTDTPAVLITGATGTVGTALLAQLLLDHCCAGGTALKSDACPRGILSATRAPPAAAAGADPTHQHEILVYLALRPATTLLPASGMANNSASSSSELNEQIVQQRVRERVAGLVKSVTAALALRAPELHWEVQPDGSILVYSLLTRAATAVRLVGVPIDLSSTTETLAIPRQSLQTLVAHVGTVYHCAGVSIASDLAATLASDNSRAHRSAALLDAVTVNVGGTARLMRLLQTRFHRHIRVVVLSSAFVSAPLLAQGRQTTLRETLPPLPAAIARACVGPNGLVDVDAIDRVLSLSAHDRDLLVRTALELYPDLYTFSRALAEHVLAQYANCMSIACVRTTLIGPALSVPCAGWIDRPTLIASALLASGDQLVSSLPASAQARADIVPVDVAATALLKAGGHAVASQPVAPFNGLLGRSSVHSQLEFFHVACDPSRLVAWEVLRAAAQAFTVRQRKAFSAVQPPVRAPAAFAETVVYALRWYLTAGWSFERARGMLLADDWEEEAVDLVQAFHPAQHASAVVAALHVSNVDLHRTFIARQSPAWQLEQFWRNYLLTSTFGVYRHLRGVTRIRQISYTHAMDCFLMPVQPGSSGALSASPRMHVLRFGLRSRGTPPMYRNVEQRAPWQIRQVAFDSSLVQRTLTDESIRRGVPRDVVAAEARSILDTMSHNLRVTALRAMAMTLRGALEQLYRNITCDLAELDRLREAVTHAPVMLLPSHRSYLDFLIVSYVMWAHDLPLPAVAAGQDFMAMAGVSWFLRNSGAFFMRRSFGSDKLYWAVFSSYVQTIVINGDSPIEFFLEGTRSRTGKSLPPKTGLLSMVLDPFFDCRVSDVQMVPVGLSYERLFERDLYVRELLGLPKPKESTSGLLKVSSALGTDLGRIHVRFGRPVSTQEYNAALEPAQRIDRRLVAMAPAGASRTLQAGVKQQFAYTLGLEILRRQQLLHVFQPAQLLGALMLLHHHNVVFNAALPISTTNVKRAVGDVLVRVSASRPSVSLPTERLARELTALAAELTSRGCTLDWMAGEDAPALLVASLGIFPGIVSANLDRVESSVPDSLSLHLSSPEEVVNEIALANYRNQIMHVFIEDCLVALPLFALGSSRVSVEGASQLSGFLRTLLSREFLIDCPDPAVQFQQTLQSLIARSLVTLDSSKSYVSISTSGQAPCEFLCALLWPFIDSYWIASLALLAMQRAGASTIAIPTADLVLQIQLLGCELFDANVLPAFEGISAEPVRHALSSFHRHQVIEHVRLAPATTASLASAAASSKAADAAAAKVPNAALLSSRARLLPAFQRGVALEQFVERIASMRRLPTSWQNNPTATRQSAAAVAASLDSLAHRLRADFSVQPAAKL</sequence>
<proteinExistence type="inferred from homology"/>
<evidence type="ECO:0000256" key="1">
    <source>
        <dbReference type="ARBA" id="ARBA00004184"/>
    </source>
</evidence>
<dbReference type="GO" id="GO:0012505">
    <property type="term" value="C:endomembrane system"/>
    <property type="evidence" value="ECO:0007669"/>
    <property type="project" value="UniProtKB-SubCell"/>
</dbReference>
<evidence type="ECO:0000313" key="8">
    <source>
        <dbReference type="Proteomes" id="UP000008743"/>
    </source>
</evidence>
<dbReference type="GO" id="GO:0016287">
    <property type="term" value="F:glycerone-phosphate O-acyltransferase activity"/>
    <property type="evidence" value="ECO:0007669"/>
    <property type="project" value="TreeGrafter"/>
</dbReference>
<dbReference type="Pfam" id="PF01553">
    <property type="entry name" value="Acyltransferase"/>
    <property type="match status" value="1"/>
</dbReference>
<dbReference type="InterPro" id="IPR045520">
    <property type="entry name" value="GPAT/DHAPAT_C"/>
</dbReference>
<dbReference type="SUPFAM" id="SSF69593">
    <property type="entry name" value="Glycerol-3-phosphate (1)-acyltransferase"/>
    <property type="match status" value="1"/>
</dbReference>
<organism evidence="7 8">
    <name type="scientific">Capsaspora owczarzaki (strain ATCC 30864)</name>
    <dbReference type="NCBI Taxonomy" id="595528"/>
    <lineage>
        <taxon>Eukaryota</taxon>
        <taxon>Filasterea</taxon>
        <taxon>Capsaspora</taxon>
    </lineage>
</organism>
<dbReference type="CDD" id="cd07993">
    <property type="entry name" value="LPLAT_DHAPAT-like"/>
    <property type="match status" value="1"/>
</dbReference>
<protein>
    <submittedName>
        <fullName evidence="7">Peroxisomal acyl-CoA:dihydroxyacetonephosphate acyltransferase</fullName>
    </submittedName>
</protein>
<dbReference type="PhylomeDB" id="A0A0D2VJZ5"/>
<dbReference type="STRING" id="595528.A0A0D2VJZ5"/>
<feature type="domain" description="Phospholipid/glycerol acyltransferase" evidence="6">
    <location>
        <begin position="759"/>
        <end position="888"/>
    </location>
</feature>
<dbReference type="eggNOG" id="KOG3730">
    <property type="taxonomic scope" value="Eukaryota"/>
</dbReference>
<dbReference type="GO" id="GO:0006631">
    <property type="term" value="P:fatty acid metabolic process"/>
    <property type="evidence" value="ECO:0007669"/>
    <property type="project" value="TreeGrafter"/>
</dbReference>
<dbReference type="Proteomes" id="UP000008743">
    <property type="component" value="Unassembled WGS sequence"/>
</dbReference>
<dbReference type="InterPro" id="IPR022284">
    <property type="entry name" value="GPAT/DHAPAT"/>
</dbReference>
<dbReference type="eggNOG" id="KOG1221">
    <property type="taxonomic scope" value="Eukaryota"/>
</dbReference>
<keyword evidence="8" id="KW-1185">Reference proteome</keyword>
<keyword evidence="5 7" id="KW-0012">Acyltransferase</keyword>
<evidence type="ECO:0000313" key="7">
    <source>
        <dbReference type="EMBL" id="KJE90337.1"/>
    </source>
</evidence>
<dbReference type="GO" id="GO:0008654">
    <property type="term" value="P:phospholipid biosynthetic process"/>
    <property type="evidence" value="ECO:0007669"/>
    <property type="project" value="TreeGrafter"/>
</dbReference>
<dbReference type="Pfam" id="PF19277">
    <property type="entry name" value="GPAT_C"/>
    <property type="match status" value="1"/>
</dbReference>
<dbReference type="PANTHER" id="PTHR12563">
    <property type="entry name" value="GLYCEROL-3-PHOSPHATE ACYLTRANSFERASE"/>
    <property type="match status" value="1"/>
</dbReference>
<evidence type="ECO:0000259" key="6">
    <source>
        <dbReference type="SMART" id="SM00563"/>
    </source>
</evidence>
<dbReference type="Pfam" id="PF07993">
    <property type="entry name" value="NAD_binding_4"/>
    <property type="match status" value="1"/>
</dbReference>
<evidence type="ECO:0000256" key="2">
    <source>
        <dbReference type="ARBA" id="ARBA00007937"/>
    </source>
</evidence>
<dbReference type="InterPro" id="IPR013120">
    <property type="entry name" value="FAR_NAD-bd"/>
</dbReference>
<evidence type="ECO:0000256" key="4">
    <source>
        <dbReference type="ARBA" id="ARBA00023136"/>
    </source>
</evidence>
<dbReference type="SUPFAM" id="SSF51735">
    <property type="entry name" value="NAD(P)-binding Rossmann-fold domains"/>
    <property type="match status" value="1"/>
</dbReference>
<dbReference type="OrthoDB" id="10255570at2759"/>
<keyword evidence="3 7" id="KW-0808">Transferase</keyword>
<evidence type="ECO:0000256" key="5">
    <source>
        <dbReference type="ARBA" id="ARBA00023315"/>
    </source>
</evidence>
<comment type="subcellular location">
    <subcellularLocation>
        <location evidence="1">Endomembrane system</location>
        <topology evidence="1">Peripheral membrane protein</topology>
    </subcellularLocation>
</comment>
<dbReference type="GO" id="GO:0008611">
    <property type="term" value="P:ether lipid biosynthetic process"/>
    <property type="evidence" value="ECO:0007669"/>
    <property type="project" value="TreeGrafter"/>
</dbReference>
<dbReference type="GO" id="GO:0005778">
    <property type="term" value="C:peroxisomal membrane"/>
    <property type="evidence" value="ECO:0007669"/>
    <property type="project" value="TreeGrafter"/>
</dbReference>
<dbReference type="InterPro" id="IPR002123">
    <property type="entry name" value="Plipid/glycerol_acylTrfase"/>
</dbReference>
<keyword evidence="4" id="KW-0472">Membrane</keyword>
<accession>A0A0D2VJZ5</accession>
<dbReference type="InParanoid" id="A0A0D2VJZ5"/>
<dbReference type="RefSeq" id="XP_004364531.2">
    <property type="nucleotide sequence ID" value="XM_004364474.2"/>
</dbReference>
<dbReference type="EMBL" id="KE346361">
    <property type="protein sequence ID" value="KJE90337.1"/>
    <property type="molecule type" value="Genomic_DNA"/>
</dbReference>
<name>A0A0D2VJZ5_CAPO3</name>
<dbReference type="PANTHER" id="PTHR12563:SF17">
    <property type="entry name" value="DIHYDROXYACETONE PHOSPHATE ACYLTRANSFERASE"/>
    <property type="match status" value="1"/>
</dbReference>
<evidence type="ECO:0000256" key="3">
    <source>
        <dbReference type="ARBA" id="ARBA00022679"/>
    </source>
</evidence>
<dbReference type="Gene3D" id="3.40.50.720">
    <property type="entry name" value="NAD(P)-binding Rossmann-like Domain"/>
    <property type="match status" value="1"/>
</dbReference>
<dbReference type="SMART" id="SM00563">
    <property type="entry name" value="PlsC"/>
    <property type="match status" value="1"/>
</dbReference>
<dbReference type="InterPro" id="IPR036291">
    <property type="entry name" value="NAD(P)-bd_dom_sf"/>
</dbReference>
<dbReference type="InterPro" id="IPR041728">
    <property type="entry name" value="GPAT/DHAPAT_LPLAT"/>
</dbReference>
<comment type="similarity">
    <text evidence="2">Belongs to the GPAT/DAPAT family.</text>
</comment>